<dbReference type="Proteomes" id="UP000198553">
    <property type="component" value="Unassembled WGS sequence"/>
</dbReference>
<feature type="transmembrane region" description="Helical" evidence="1">
    <location>
        <begin position="7"/>
        <end position="29"/>
    </location>
</feature>
<keyword evidence="1" id="KW-0812">Transmembrane</keyword>
<keyword evidence="1" id="KW-0472">Membrane</keyword>
<name>A0A1H8J6M2_9BACI</name>
<proteinExistence type="predicted"/>
<protein>
    <submittedName>
        <fullName evidence="2">Uncharacterized protein</fullName>
    </submittedName>
</protein>
<dbReference type="AlphaFoldDB" id="A0A1H8J6M2"/>
<feature type="transmembrane region" description="Helical" evidence="1">
    <location>
        <begin position="35"/>
        <end position="56"/>
    </location>
</feature>
<evidence type="ECO:0000256" key="1">
    <source>
        <dbReference type="SAM" id="Phobius"/>
    </source>
</evidence>
<dbReference type="EMBL" id="FOBW01000020">
    <property type="protein sequence ID" value="SEN76583.1"/>
    <property type="molecule type" value="Genomic_DNA"/>
</dbReference>
<dbReference type="STRING" id="930146.SAMN05192533_12017"/>
<accession>A0A1H8J6M2</accession>
<organism evidence="2 3">
    <name type="scientific">Mesobacillus persicus</name>
    <dbReference type="NCBI Taxonomy" id="930146"/>
    <lineage>
        <taxon>Bacteria</taxon>
        <taxon>Bacillati</taxon>
        <taxon>Bacillota</taxon>
        <taxon>Bacilli</taxon>
        <taxon>Bacillales</taxon>
        <taxon>Bacillaceae</taxon>
        <taxon>Mesobacillus</taxon>
    </lineage>
</organism>
<evidence type="ECO:0000313" key="2">
    <source>
        <dbReference type="EMBL" id="SEN76583.1"/>
    </source>
</evidence>
<sequence length="65" mass="7381">MGIGKQIILALTIYAVSALLIEALLWYFNPSLNEYLKNAITTSPILISVILTRIIVKNFKPKRYD</sequence>
<reference evidence="3" key="1">
    <citation type="submission" date="2016-10" db="EMBL/GenBank/DDBJ databases">
        <authorList>
            <person name="Varghese N."/>
            <person name="Submissions S."/>
        </authorList>
    </citation>
    <scope>NUCLEOTIDE SEQUENCE [LARGE SCALE GENOMIC DNA]</scope>
    <source>
        <strain evidence="3">B48,IBRC-M 10115,DSM 25386,CECT 8001</strain>
    </source>
</reference>
<gene>
    <name evidence="2" type="ORF">SAMN05192533_12017</name>
</gene>
<keyword evidence="1" id="KW-1133">Transmembrane helix</keyword>
<keyword evidence="3" id="KW-1185">Reference proteome</keyword>
<evidence type="ECO:0000313" key="3">
    <source>
        <dbReference type="Proteomes" id="UP000198553"/>
    </source>
</evidence>